<dbReference type="PANTHER" id="PTHR43818">
    <property type="entry name" value="BCDNA.GH03377"/>
    <property type="match status" value="1"/>
</dbReference>
<evidence type="ECO:0000313" key="5">
    <source>
        <dbReference type="Proteomes" id="UP000588604"/>
    </source>
</evidence>
<dbReference type="InterPro" id="IPR050463">
    <property type="entry name" value="Gfo/Idh/MocA_oxidrdct_glycsds"/>
</dbReference>
<evidence type="ECO:0000313" key="4">
    <source>
        <dbReference type="EMBL" id="MBB6324678.1"/>
    </source>
</evidence>
<dbReference type="GO" id="GO:0000166">
    <property type="term" value="F:nucleotide binding"/>
    <property type="evidence" value="ECO:0007669"/>
    <property type="project" value="InterPro"/>
</dbReference>
<evidence type="ECO:0000259" key="2">
    <source>
        <dbReference type="Pfam" id="PF01408"/>
    </source>
</evidence>
<comment type="caution">
    <text evidence="4">The sequence shown here is derived from an EMBL/GenBank/DDBJ whole genome shotgun (WGS) entry which is preliminary data.</text>
</comment>
<sequence>MNPLKNYNTHMKNPKKNSEGQTRRDFIKNAAIASSFFIVPRHVLGGVGFTSPSDQLNLAAIGAGGKGASDIRNASVNGRERVVALCDVDFSGSAKASVERFPDAKLYADFRKMLDTEKDIDAVTISTPDHVHGPAAKYAMERGKHVYVQKPMTHNIKEARMLTEMARTQKVVTQMGNQGGSNPLLNLVQEWIDKDRIGKISKVEVWTNRPVWPQGGPFPKPEPSAKPSALDWDLWLGPAPEIPYTPGLAPFSWRGWWNYGTGALGDVGCHLIDIPFRTLGLHYPTDAECSVGSVYSQMWTPDYHPDGCPASSFISLNFAATPKSKSPINMTWSDGGIRPAHPDIIPADHDIGGANSANGVLIIGEKGIISTNINDSSPLMPKLYLNDGTQEFGPQTEPNDEPEYGHQRLWVDACKAGYGSTEHKGLTSSFDYAGPMTETVLMGNLAIRSYMLRKENAKGQMEFYGRKKLLWDGDNLRITNFEDANQFVTRTYRPGWEM</sequence>
<dbReference type="Proteomes" id="UP000588604">
    <property type="component" value="Unassembled WGS sequence"/>
</dbReference>
<dbReference type="Pfam" id="PF01408">
    <property type="entry name" value="GFO_IDH_MocA"/>
    <property type="match status" value="1"/>
</dbReference>
<reference evidence="4 5" key="1">
    <citation type="submission" date="2020-08" db="EMBL/GenBank/DDBJ databases">
        <title>Genomic Encyclopedia of Type Strains, Phase IV (KMG-IV): sequencing the most valuable type-strain genomes for metagenomic binning, comparative biology and taxonomic classification.</title>
        <authorList>
            <person name="Goeker M."/>
        </authorList>
    </citation>
    <scope>NUCLEOTIDE SEQUENCE [LARGE SCALE GENOMIC DNA]</scope>
    <source>
        <strain evidence="4 5">DSM 102044</strain>
    </source>
</reference>
<dbReference type="AlphaFoldDB" id="A0A841MPX3"/>
<organism evidence="4 5">
    <name type="scientific">Algoriphagus iocasae</name>
    <dbReference type="NCBI Taxonomy" id="1836499"/>
    <lineage>
        <taxon>Bacteria</taxon>
        <taxon>Pseudomonadati</taxon>
        <taxon>Bacteroidota</taxon>
        <taxon>Cytophagia</taxon>
        <taxon>Cytophagales</taxon>
        <taxon>Cyclobacteriaceae</taxon>
        <taxon>Algoriphagus</taxon>
    </lineage>
</organism>
<dbReference type="Gene3D" id="3.30.360.10">
    <property type="entry name" value="Dihydrodipicolinate Reductase, domain 2"/>
    <property type="match status" value="1"/>
</dbReference>
<dbReference type="Pfam" id="PF19051">
    <property type="entry name" value="GFO_IDH_MocA_C2"/>
    <property type="match status" value="1"/>
</dbReference>
<feature type="domain" description="Gfo/Idh/MocA-like oxidoreductase bacterial type C-terminal" evidence="3">
    <location>
        <begin position="223"/>
        <end position="273"/>
    </location>
</feature>
<feature type="domain" description="Gfo/Idh/MocA-like oxidoreductase N-terminal" evidence="2">
    <location>
        <begin position="57"/>
        <end position="176"/>
    </location>
</feature>
<dbReference type="PANTHER" id="PTHR43818:SF10">
    <property type="entry name" value="NADH-DEPENDENT DEHYDROGENASE-RELATED"/>
    <property type="match status" value="1"/>
</dbReference>
<dbReference type="SUPFAM" id="SSF55347">
    <property type="entry name" value="Glyceraldehyde-3-phosphate dehydrogenase-like, C-terminal domain"/>
    <property type="match status" value="1"/>
</dbReference>
<dbReference type="InterPro" id="IPR043906">
    <property type="entry name" value="Gfo/Idh/MocA_OxRdtase_bact_C"/>
</dbReference>
<gene>
    <name evidence="4" type="ORF">FHS59_000293</name>
</gene>
<evidence type="ECO:0000256" key="1">
    <source>
        <dbReference type="SAM" id="MobiDB-lite"/>
    </source>
</evidence>
<dbReference type="Gene3D" id="3.40.50.720">
    <property type="entry name" value="NAD(P)-binding Rossmann-like Domain"/>
    <property type="match status" value="1"/>
</dbReference>
<accession>A0A841MPX3</accession>
<evidence type="ECO:0000259" key="3">
    <source>
        <dbReference type="Pfam" id="PF19051"/>
    </source>
</evidence>
<feature type="region of interest" description="Disordered" evidence="1">
    <location>
        <begin position="1"/>
        <end position="22"/>
    </location>
</feature>
<proteinExistence type="predicted"/>
<dbReference type="SUPFAM" id="SSF51735">
    <property type="entry name" value="NAD(P)-binding Rossmann-fold domains"/>
    <property type="match status" value="1"/>
</dbReference>
<protein>
    <submittedName>
        <fullName evidence="4">Putative dehydrogenase</fullName>
    </submittedName>
</protein>
<keyword evidence="5" id="KW-1185">Reference proteome</keyword>
<dbReference type="InterPro" id="IPR036291">
    <property type="entry name" value="NAD(P)-bd_dom_sf"/>
</dbReference>
<dbReference type="InterPro" id="IPR000683">
    <property type="entry name" value="Gfo/Idh/MocA-like_OxRdtase_N"/>
</dbReference>
<feature type="compositionally biased region" description="Polar residues" evidence="1">
    <location>
        <begin position="1"/>
        <end position="11"/>
    </location>
</feature>
<dbReference type="EMBL" id="JACIJO010000001">
    <property type="protein sequence ID" value="MBB6324678.1"/>
    <property type="molecule type" value="Genomic_DNA"/>
</dbReference>
<name>A0A841MPX3_9BACT</name>